<evidence type="ECO:0000259" key="6">
    <source>
        <dbReference type="Pfam" id="PF06429"/>
    </source>
</evidence>
<dbReference type="InterPro" id="IPR010930">
    <property type="entry name" value="Flg_bb/hook_C_dom"/>
</dbReference>
<dbReference type="EMBL" id="SACL01000003">
    <property type="protein sequence ID" value="RVT97117.1"/>
    <property type="molecule type" value="Genomic_DNA"/>
</dbReference>
<dbReference type="Pfam" id="PF22692">
    <property type="entry name" value="LlgE_F_G_D1"/>
    <property type="match status" value="1"/>
</dbReference>
<dbReference type="Proteomes" id="UP000282957">
    <property type="component" value="Unassembled WGS sequence"/>
</dbReference>
<dbReference type="NCBIfam" id="TIGR02490">
    <property type="entry name" value="flgF"/>
    <property type="match status" value="1"/>
</dbReference>
<dbReference type="NCBIfam" id="TIGR03506">
    <property type="entry name" value="FlgEFG_subfam"/>
    <property type="match status" value="1"/>
</dbReference>
<dbReference type="GO" id="GO:0030694">
    <property type="term" value="C:bacterial-type flagellum basal body, rod"/>
    <property type="evidence" value="ECO:0007669"/>
    <property type="project" value="UniProtKB-UniRule"/>
</dbReference>
<comment type="subcellular location">
    <subcellularLocation>
        <location evidence="1 4">Bacterial flagellum basal body</location>
    </subcellularLocation>
</comment>
<feature type="domain" description="Flagellar basal-body/hook protein C-terminal" evidence="6">
    <location>
        <begin position="197"/>
        <end position="235"/>
    </location>
</feature>
<dbReference type="Pfam" id="PF06429">
    <property type="entry name" value="Flg_bbr_C"/>
    <property type="match status" value="1"/>
</dbReference>
<dbReference type="Pfam" id="PF00460">
    <property type="entry name" value="Flg_bb_rod"/>
    <property type="match status" value="1"/>
</dbReference>
<keyword evidence="9" id="KW-1185">Reference proteome</keyword>
<feature type="domain" description="Flagellar hook protein FlgE/F/G-like D1" evidence="7">
    <location>
        <begin position="87"/>
        <end position="151"/>
    </location>
</feature>
<sequence>MDSPSYIALSRMASQMRAQDVIAHNLANADTPGYRQSRPIFAEHPAMQALINNPRGGRQVAYSWDRATWRDDTQGQIQTTGNPLDVAITGEGYFAVETQRGIRYTRSGRFTIGATGQLVDAQGNAVLNTQGRPIAIAANDTRIEIKGDGTIRSENGVIGQIQISRFDNAQGLRAEGDRLLDPAGQQAEPVARPRLTQGAVEGSNVQPVLEMTRMIAETREFQLVTNFVDKENERLTGAIDRILRVR</sequence>
<dbReference type="SUPFAM" id="SSF117143">
    <property type="entry name" value="Flagellar hook protein flgE"/>
    <property type="match status" value="1"/>
</dbReference>
<evidence type="ECO:0000313" key="9">
    <source>
        <dbReference type="Proteomes" id="UP000282957"/>
    </source>
</evidence>
<dbReference type="InterPro" id="IPR053967">
    <property type="entry name" value="LlgE_F_G-like_D1"/>
</dbReference>
<comment type="subunit">
    <text evidence="4">The basal body constitutes a major portion of the flagellar organelle and consists of five rings (E,L,P,S, and M) mounted on a central rod. The rod consists of about 26 subunits of FlgG in the distal portion, and FlgB, FlgC and FlgF are thought to build up the proximal portion of the rod with about 6 subunits each.</text>
</comment>
<keyword evidence="8" id="KW-0969">Cilium</keyword>
<proteinExistence type="inferred from homology"/>
<evidence type="ECO:0000256" key="1">
    <source>
        <dbReference type="ARBA" id="ARBA00004117"/>
    </source>
</evidence>
<keyword evidence="3 4" id="KW-0975">Bacterial flagellum</keyword>
<feature type="domain" description="Flagellar basal body rod protein N-terminal" evidence="5">
    <location>
        <begin position="6"/>
        <end position="35"/>
    </location>
</feature>
<dbReference type="InterPro" id="IPR037925">
    <property type="entry name" value="FlgE/F/G-like"/>
</dbReference>
<keyword evidence="8" id="KW-0282">Flagellum</keyword>
<gene>
    <name evidence="8" type="primary">flgF</name>
    <name evidence="8" type="ORF">EOD42_12065</name>
</gene>
<organism evidence="8 9">
    <name type="scientific">Rhodovarius crocodyli</name>
    <dbReference type="NCBI Taxonomy" id="1979269"/>
    <lineage>
        <taxon>Bacteria</taxon>
        <taxon>Pseudomonadati</taxon>
        <taxon>Pseudomonadota</taxon>
        <taxon>Alphaproteobacteria</taxon>
        <taxon>Acetobacterales</taxon>
        <taxon>Roseomonadaceae</taxon>
        <taxon>Rhodovarius</taxon>
    </lineage>
</organism>
<evidence type="ECO:0000256" key="2">
    <source>
        <dbReference type="ARBA" id="ARBA00009677"/>
    </source>
</evidence>
<dbReference type="PANTHER" id="PTHR30435:SF19">
    <property type="entry name" value="FLAGELLAR BASAL-BODY ROD PROTEIN FLGG"/>
    <property type="match status" value="1"/>
</dbReference>
<dbReference type="PANTHER" id="PTHR30435">
    <property type="entry name" value="FLAGELLAR PROTEIN"/>
    <property type="match status" value="1"/>
</dbReference>
<dbReference type="GO" id="GO:0071978">
    <property type="term" value="P:bacterial-type flagellum-dependent swarming motility"/>
    <property type="evidence" value="ECO:0007669"/>
    <property type="project" value="TreeGrafter"/>
</dbReference>
<evidence type="ECO:0000256" key="4">
    <source>
        <dbReference type="RuleBase" id="RU362116"/>
    </source>
</evidence>
<reference evidence="8 9" key="1">
    <citation type="submission" date="2019-01" db="EMBL/GenBank/DDBJ databases">
        <authorList>
            <person name="Chen W.-M."/>
        </authorList>
    </citation>
    <scope>NUCLEOTIDE SEQUENCE [LARGE SCALE GENOMIC DNA]</scope>
    <source>
        <strain evidence="8 9">CCP-6</strain>
    </source>
</reference>
<comment type="similarity">
    <text evidence="2 4">Belongs to the flagella basal body rod proteins family.</text>
</comment>
<comment type="caution">
    <text evidence="8">The sequence shown here is derived from an EMBL/GenBank/DDBJ whole genome shotgun (WGS) entry which is preliminary data.</text>
</comment>
<dbReference type="InterPro" id="IPR001444">
    <property type="entry name" value="Flag_bb_rod_N"/>
</dbReference>
<protein>
    <recommendedName>
        <fullName evidence="4">Flagellar basal-body rod protein FlgF</fullName>
    </recommendedName>
</protein>
<evidence type="ECO:0000256" key="3">
    <source>
        <dbReference type="ARBA" id="ARBA00023143"/>
    </source>
</evidence>
<accession>A0A437MHJ4</accession>
<evidence type="ECO:0000259" key="7">
    <source>
        <dbReference type="Pfam" id="PF22692"/>
    </source>
</evidence>
<name>A0A437MHJ4_9PROT</name>
<evidence type="ECO:0000259" key="5">
    <source>
        <dbReference type="Pfam" id="PF00460"/>
    </source>
</evidence>
<dbReference type="OrthoDB" id="9804559at2"/>
<evidence type="ECO:0000313" key="8">
    <source>
        <dbReference type="EMBL" id="RVT97117.1"/>
    </source>
</evidence>
<dbReference type="InterPro" id="IPR012836">
    <property type="entry name" value="FlgF"/>
</dbReference>
<dbReference type="InterPro" id="IPR020013">
    <property type="entry name" value="Flagellar_FlgE/F/G"/>
</dbReference>
<dbReference type="AlphaFoldDB" id="A0A437MHJ4"/>
<keyword evidence="8" id="KW-0966">Cell projection</keyword>
<dbReference type="RefSeq" id="WP_127787764.1">
    <property type="nucleotide sequence ID" value="NZ_SACL01000003.1"/>
</dbReference>